<dbReference type="SUPFAM" id="SSF52540">
    <property type="entry name" value="P-loop containing nucleoside triphosphate hydrolases"/>
    <property type="match status" value="2"/>
</dbReference>
<evidence type="ECO:0000256" key="2">
    <source>
        <dbReference type="ARBA" id="ARBA00022840"/>
    </source>
</evidence>
<comment type="caution">
    <text evidence="5">The sequence shown here is derived from an EMBL/GenBank/DDBJ whole genome shotgun (WGS) entry which is preliminary data.</text>
</comment>
<keyword evidence="2 5" id="KW-0067">ATP-binding</keyword>
<protein>
    <submittedName>
        <fullName evidence="5">Putative nod factor export ATP-binding protein I</fullName>
    </submittedName>
</protein>
<feature type="transmembrane region" description="Helical" evidence="3">
    <location>
        <begin position="220"/>
        <end position="238"/>
    </location>
</feature>
<dbReference type="GO" id="GO:0016020">
    <property type="term" value="C:membrane"/>
    <property type="evidence" value="ECO:0007669"/>
    <property type="project" value="InterPro"/>
</dbReference>
<evidence type="ECO:0000256" key="1">
    <source>
        <dbReference type="ARBA" id="ARBA00022741"/>
    </source>
</evidence>
<dbReference type="HOGENOM" id="CLU_001640_2_0_1"/>
<reference evidence="6" key="1">
    <citation type="journal article" date="2014" name="Genome Announc.">
        <title>Draft genome sequence of Colletotrichum sublineola, a destructive pathogen of cultivated sorghum.</title>
        <authorList>
            <person name="Baroncelli R."/>
            <person name="Sanz-Martin J.M."/>
            <person name="Rech G.E."/>
            <person name="Sukno S.A."/>
            <person name="Thon M.R."/>
        </authorList>
    </citation>
    <scope>NUCLEOTIDE SEQUENCE [LARGE SCALE GENOMIC DNA]</scope>
    <source>
        <strain evidence="6">TX430BB</strain>
    </source>
</reference>
<dbReference type="GO" id="GO:0005319">
    <property type="term" value="F:lipid transporter activity"/>
    <property type="evidence" value="ECO:0007669"/>
    <property type="project" value="TreeGrafter"/>
</dbReference>
<name>A0A066XR21_COLSU</name>
<dbReference type="STRING" id="1173701.A0A066XR21"/>
<dbReference type="EMBL" id="JMSE01000384">
    <property type="protein sequence ID" value="KDN70149.1"/>
    <property type="molecule type" value="Genomic_DNA"/>
</dbReference>
<feature type="transmembrane region" description="Helical" evidence="3">
    <location>
        <begin position="285"/>
        <end position="303"/>
    </location>
</feature>
<keyword evidence="3" id="KW-0812">Transmembrane</keyword>
<keyword evidence="1" id="KW-0547">Nucleotide-binding</keyword>
<feature type="domain" description="ABC transporter" evidence="4">
    <location>
        <begin position="380"/>
        <end position="589"/>
    </location>
</feature>
<feature type="transmembrane region" description="Helical" evidence="3">
    <location>
        <begin position="357"/>
        <end position="378"/>
    </location>
</feature>
<keyword evidence="6" id="KW-1185">Reference proteome</keyword>
<sequence>MERLSRLTLFCGQLRALAWKTFLVAIVRHPVGFIVRAYLIPVMIVAILFNLPNLTASRSFHGVGTPSPLPSLAETIKEKPLFIVKPLGPGPDVDEAITKITQPLRPDVIRYLDDERDLLTECLANIRGISGCHASVAVENAITNSNTNPAIFLFTSKSQEEWNRNFRSSWQELIAHLYGFAFFLGFVQQIFHLNRLITQEREDGMSQLVDAMGGNATVRVLSYLAIFNVIYLPLWIILGAMHWKVLWSTSNAAIPIMWQVILGLAVKSSTVFAASCFRKARTAPVYVSGAFLILSVGALLTGLKNTSKASVVFMSLFFPSSNHFFFVQFMSSWEANLQTAVLGAIPPPPVFWPQNRLTISGSTILSLLAVAIVVYPLIETFRPSLFRRFGGWGKRESCSVVNGISILGHRGQILCLVGPNGSGKTTTLQMMAGLLPSTSGTVHVNALPSQLGICPQKNTLWPDLTVGEHLSIWTRIKGSSHNSAKLMQVIASGGQMRKLQLACMFAGDSSVCLVDECTSGLDPLSRRVIWEILLEQRSRRIIILTTHFLDEVEVLADHVVILSKGQVKCYGPTTVLKQLHGGGYEVSIPHSNVPIHQSYPHIVHQDQLIYKTPNSTSAAHLATSLAAAGVSDVSITGPQVEDVFLQVAGYPVQLESTDPSSSDPNFHLTPGKLATFWSQAKTIFWKRIMVLRRYWWPYIYVLILPMAVTPSFSGILKGYTASLCIDIQPTLYSGHEFYVSYGGSQVIDGAVKTSPGLLLGGPSSVNESLYNFMSKNGSVTRYFDLSQYSEWVRPVATLDEFMKYLNENKTRVLPGGIFMENSTSNPVIAILTEYGVEEGMSLINLYSQIRSGSKITASYGTMGVMPAAVYPAAFALYPSIEKRRKVRAVGYANGVRRTPLWVAYAFFDFLFVSVISLAITSHLGSKVPLWNGGAWLMLPILALYGLAALLFSYIMSILCRTGPGAFLATSLLNTLMLTIVVVAFVGPNAFVDIAKVDGLMTATTFGLNIFFPIGNVFRSVAFGLNAMDIGCRDGAVVPASSIHAYGGPALYLIIQVATLLGILVWLERDHSLRSVEAVNHSPLTADSEKLPGLPSDEVKVEAARVEKATDDPLRALHLTKAFGRNIAVNDTSIGIGKGEVLALIGPNVCTQYDALDFLNTEKHLVFFAKIKGVENVQRNVDIMMAKFGLTPYANRAASKLSGGNKRKLSLAIALMGAPPVLVLDEPTSALDAVAKRAFWKIIHRISPNHSLLLTMKAHSMEEADTLAHRAAVMSRRILAIGTTRTLRMKYSNVYYIQILLKTAPLSTIEEMTSVSSWVQGRVHGAMIEREMLGGQLRFTVPGSRTLEK</sequence>
<feature type="domain" description="ABC transporter" evidence="4">
    <location>
        <begin position="1113"/>
        <end position="1300"/>
    </location>
</feature>
<dbReference type="GO" id="GO:0016887">
    <property type="term" value="F:ATP hydrolysis activity"/>
    <property type="evidence" value="ECO:0007669"/>
    <property type="project" value="InterPro"/>
</dbReference>
<accession>A0A066XR21</accession>
<dbReference type="CDD" id="cd03263">
    <property type="entry name" value="ABC_subfamily_A"/>
    <property type="match status" value="1"/>
</dbReference>
<feature type="transmembrane region" description="Helical" evidence="3">
    <location>
        <begin position="901"/>
        <end position="923"/>
    </location>
</feature>
<gene>
    <name evidence="5" type="ORF">CSUB01_02505</name>
</gene>
<dbReference type="PANTHER" id="PTHR19229">
    <property type="entry name" value="ATP-BINDING CASSETTE TRANSPORTER SUBFAMILY A ABCA"/>
    <property type="match status" value="1"/>
</dbReference>
<evidence type="ECO:0000259" key="4">
    <source>
        <dbReference type="PROSITE" id="PS50893"/>
    </source>
</evidence>
<feature type="transmembrane region" description="Helical" evidence="3">
    <location>
        <begin position="935"/>
        <end position="958"/>
    </location>
</feature>
<dbReference type="PROSITE" id="PS00211">
    <property type="entry name" value="ABC_TRANSPORTER_1"/>
    <property type="match status" value="1"/>
</dbReference>
<dbReference type="Gene3D" id="3.40.50.300">
    <property type="entry name" value="P-loop containing nucleotide triphosphate hydrolases"/>
    <property type="match status" value="2"/>
</dbReference>
<evidence type="ECO:0000313" key="6">
    <source>
        <dbReference type="Proteomes" id="UP000027238"/>
    </source>
</evidence>
<feature type="transmembrane region" description="Helical" evidence="3">
    <location>
        <begin position="695"/>
        <end position="716"/>
    </location>
</feature>
<dbReference type="InterPro" id="IPR026082">
    <property type="entry name" value="ABCA"/>
</dbReference>
<dbReference type="SMART" id="SM00382">
    <property type="entry name" value="AAA"/>
    <property type="match status" value="1"/>
</dbReference>
<feature type="transmembrane region" description="Helical" evidence="3">
    <location>
        <begin position="965"/>
        <end position="985"/>
    </location>
</feature>
<proteinExistence type="predicted"/>
<feature type="transmembrane region" description="Helical" evidence="3">
    <location>
        <begin position="859"/>
        <end position="880"/>
    </location>
</feature>
<keyword evidence="3" id="KW-0472">Membrane</keyword>
<dbReference type="GO" id="GO:0005524">
    <property type="term" value="F:ATP binding"/>
    <property type="evidence" value="ECO:0007669"/>
    <property type="project" value="UniProtKB-KW"/>
</dbReference>
<dbReference type="OMA" id="TYFEEHT"/>
<dbReference type="GO" id="GO:0140359">
    <property type="term" value="F:ABC-type transporter activity"/>
    <property type="evidence" value="ECO:0007669"/>
    <property type="project" value="InterPro"/>
</dbReference>
<dbReference type="OrthoDB" id="8061355at2759"/>
<dbReference type="InterPro" id="IPR003593">
    <property type="entry name" value="AAA+_ATPase"/>
</dbReference>
<keyword evidence="3" id="KW-1133">Transmembrane helix</keyword>
<feature type="transmembrane region" description="Helical" evidence="3">
    <location>
        <begin position="34"/>
        <end position="51"/>
    </location>
</feature>
<dbReference type="InterPro" id="IPR003439">
    <property type="entry name" value="ABC_transporter-like_ATP-bd"/>
</dbReference>
<evidence type="ECO:0000313" key="5">
    <source>
        <dbReference type="EMBL" id="KDN70149.1"/>
    </source>
</evidence>
<dbReference type="eggNOG" id="KOG0059">
    <property type="taxonomic scope" value="Eukaryota"/>
</dbReference>
<feature type="transmembrane region" description="Helical" evidence="3">
    <location>
        <begin position="1005"/>
        <end position="1027"/>
    </location>
</feature>
<feature type="transmembrane region" description="Helical" evidence="3">
    <location>
        <begin position="173"/>
        <end position="191"/>
    </location>
</feature>
<feature type="transmembrane region" description="Helical" evidence="3">
    <location>
        <begin position="1048"/>
        <end position="1066"/>
    </location>
</feature>
<dbReference type="InterPro" id="IPR017871">
    <property type="entry name" value="ABC_transporter-like_CS"/>
</dbReference>
<dbReference type="PROSITE" id="PS50893">
    <property type="entry name" value="ABC_TRANSPORTER_2"/>
    <property type="match status" value="2"/>
</dbReference>
<organism evidence="5 6">
    <name type="scientific">Colletotrichum sublineola</name>
    <name type="common">Sorghum anthracnose fungus</name>
    <dbReference type="NCBI Taxonomy" id="1173701"/>
    <lineage>
        <taxon>Eukaryota</taxon>
        <taxon>Fungi</taxon>
        <taxon>Dikarya</taxon>
        <taxon>Ascomycota</taxon>
        <taxon>Pezizomycotina</taxon>
        <taxon>Sordariomycetes</taxon>
        <taxon>Hypocreomycetidae</taxon>
        <taxon>Glomerellales</taxon>
        <taxon>Glomerellaceae</taxon>
        <taxon>Colletotrichum</taxon>
        <taxon>Colletotrichum graminicola species complex</taxon>
    </lineage>
</organism>
<dbReference type="Pfam" id="PF00005">
    <property type="entry name" value="ABC_tran"/>
    <property type="match status" value="2"/>
</dbReference>
<evidence type="ECO:0000256" key="3">
    <source>
        <dbReference type="SAM" id="Phobius"/>
    </source>
</evidence>
<dbReference type="InterPro" id="IPR027417">
    <property type="entry name" value="P-loop_NTPase"/>
</dbReference>
<dbReference type="Proteomes" id="UP000027238">
    <property type="component" value="Unassembled WGS sequence"/>
</dbReference>